<dbReference type="GO" id="GO:0016853">
    <property type="term" value="F:isomerase activity"/>
    <property type="evidence" value="ECO:0007669"/>
    <property type="project" value="UniProtKB-KW"/>
</dbReference>
<dbReference type="GO" id="GO:0046872">
    <property type="term" value="F:metal ion binding"/>
    <property type="evidence" value="ECO:0007669"/>
    <property type="project" value="InterPro"/>
</dbReference>
<feature type="domain" description="Mycothiol-dependent maleylpyruvate isomerase metal-binding" evidence="2">
    <location>
        <begin position="21"/>
        <end position="138"/>
    </location>
</feature>
<keyword evidence="4" id="KW-1185">Reference proteome</keyword>
<dbReference type="InterPro" id="IPR017517">
    <property type="entry name" value="Maleyloyr_isom"/>
</dbReference>
<dbReference type="GO" id="GO:0005886">
    <property type="term" value="C:plasma membrane"/>
    <property type="evidence" value="ECO:0007669"/>
    <property type="project" value="TreeGrafter"/>
</dbReference>
<proteinExistence type="predicted"/>
<dbReference type="AlphaFoldDB" id="A0A413RQS8"/>
<dbReference type="EMBL" id="QWKP01000096">
    <property type="protein sequence ID" value="RHA44294.1"/>
    <property type="molecule type" value="Genomic_DNA"/>
</dbReference>
<evidence type="ECO:0000313" key="4">
    <source>
        <dbReference type="Proteomes" id="UP000283374"/>
    </source>
</evidence>
<dbReference type="PANTHER" id="PTHR40758:SF1">
    <property type="entry name" value="CONSERVED PROTEIN"/>
    <property type="match status" value="1"/>
</dbReference>
<dbReference type="InterPro" id="IPR024344">
    <property type="entry name" value="MDMPI_metal-binding"/>
</dbReference>
<comment type="caution">
    <text evidence="3">The sequence shown here is derived from an EMBL/GenBank/DDBJ whole genome shotgun (WGS) entry which is preliminary data.</text>
</comment>
<evidence type="ECO:0000259" key="1">
    <source>
        <dbReference type="Pfam" id="PF07398"/>
    </source>
</evidence>
<name>A0A413RQS8_9CELL</name>
<evidence type="ECO:0000259" key="2">
    <source>
        <dbReference type="Pfam" id="PF11716"/>
    </source>
</evidence>
<organism evidence="3 4">
    <name type="scientific">Cellulomonas rhizosphaerae</name>
    <dbReference type="NCBI Taxonomy" id="2293719"/>
    <lineage>
        <taxon>Bacteria</taxon>
        <taxon>Bacillati</taxon>
        <taxon>Actinomycetota</taxon>
        <taxon>Actinomycetes</taxon>
        <taxon>Micrococcales</taxon>
        <taxon>Cellulomonadaceae</taxon>
        <taxon>Cellulomonas</taxon>
    </lineage>
</organism>
<dbReference type="Pfam" id="PF07398">
    <property type="entry name" value="MDMPI_C"/>
    <property type="match status" value="1"/>
</dbReference>
<keyword evidence="3" id="KW-0670">Pyruvate</keyword>
<dbReference type="NCBIfam" id="TIGR03083">
    <property type="entry name" value="maleylpyruvate isomerase family mycothiol-dependent enzyme"/>
    <property type="match status" value="1"/>
</dbReference>
<feature type="domain" description="MDMPI C-terminal" evidence="1">
    <location>
        <begin position="152"/>
        <end position="261"/>
    </location>
</feature>
<dbReference type="Proteomes" id="UP000283374">
    <property type="component" value="Unassembled WGS sequence"/>
</dbReference>
<sequence length="271" mass="28440">MWAAVASVVRVTPLPYDTVIAAESARCAAALASADPAAQVPACPEWSAADLAYHLAEVQDFWSRVVASAPAEPSDDVVTRPPDDELVAFLRTCTTALLDALAVHEPGDACWSWSPVGGDIAWVLRRQAHEALIHRVDAEQAAGVPLTEPAADLAADGVAEMLEVMVSGLPAWATFTPEGAQVRLVATDVDRAWTVALGRFTGTSPTSGNTYDEDCAELVADAPDDATGEVRGTAWDLDLWLWGRGPAGVLATSGDAAVADRLRAIIVESSQ</sequence>
<dbReference type="InterPro" id="IPR010872">
    <property type="entry name" value="MDMPI_C-term_domain"/>
</dbReference>
<accession>A0A413RQS8</accession>
<evidence type="ECO:0000313" key="3">
    <source>
        <dbReference type="EMBL" id="RHA44294.1"/>
    </source>
</evidence>
<reference evidence="3 4" key="1">
    <citation type="submission" date="2018-08" db="EMBL/GenBank/DDBJ databases">
        <title>Cellulomonas rhizosphaerae sp. nov., a novel actinomycete isolated from soil.</title>
        <authorList>
            <person name="Tian Y."/>
        </authorList>
    </citation>
    <scope>NUCLEOTIDE SEQUENCE [LARGE SCALE GENOMIC DNA]</scope>
    <source>
        <strain evidence="3 4">NEAU-TCZ24</strain>
    </source>
</reference>
<dbReference type="SUPFAM" id="SSF109854">
    <property type="entry name" value="DinB/YfiT-like putative metalloenzymes"/>
    <property type="match status" value="1"/>
</dbReference>
<keyword evidence="3" id="KW-0413">Isomerase</keyword>
<gene>
    <name evidence="3" type="ORF">D1825_01975</name>
</gene>
<protein>
    <submittedName>
        <fullName evidence="3">Maleylpyruvate isomerase family mycothiol-dependent enzyme</fullName>
    </submittedName>
</protein>
<dbReference type="Pfam" id="PF11716">
    <property type="entry name" value="MDMPI_N"/>
    <property type="match status" value="1"/>
</dbReference>
<dbReference type="InterPro" id="IPR034660">
    <property type="entry name" value="DinB/YfiT-like"/>
</dbReference>
<dbReference type="PANTHER" id="PTHR40758">
    <property type="entry name" value="CONSERVED PROTEIN"/>
    <property type="match status" value="1"/>
</dbReference>